<organism evidence="8 9">
    <name type="scientific">Steinernema glaseri</name>
    <dbReference type="NCBI Taxonomy" id="37863"/>
    <lineage>
        <taxon>Eukaryota</taxon>
        <taxon>Metazoa</taxon>
        <taxon>Ecdysozoa</taxon>
        <taxon>Nematoda</taxon>
        <taxon>Chromadorea</taxon>
        <taxon>Rhabditida</taxon>
        <taxon>Tylenchina</taxon>
        <taxon>Panagrolaimomorpha</taxon>
        <taxon>Strongyloidoidea</taxon>
        <taxon>Steinernematidae</taxon>
        <taxon>Steinernema</taxon>
    </lineage>
</organism>
<sequence length="230" mass="26240">MAEEGDQEGGNLGAMTYQCVFNPVFDRLEANHAGNPEAVASINQLRSTLQCADQASPSFLHDLMRTLVTQSELNVNFQESFLRLQENAPTEDLEIPMLSDFAEFQELSARAIAFRNILSRIPEEMGDRRTFLNIIQEIASAMKMMLDATTTVIEIIPPTFQHAVERCKREFVRDSKEFRRILKEHFCNNNTDQVTTSANQLIFKTAQIVRTVRDKLQLSVYPMWCDSVIT</sequence>
<dbReference type="GO" id="GO:0090443">
    <property type="term" value="C:FAR/SIN/STRIPAK complex"/>
    <property type="evidence" value="ECO:0007669"/>
    <property type="project" value="TreeGrafter"/>
</dbReference>
<evidence type="ECO:0000259" key="7">
    <source>
        <dbReference type="Pfam" id="PF20929"/>
    </source>
</evidence>
<name>A0A1I8AK31_9BILA</name>
<evidence type="ECO:0000313" key="8">
    <source>
        <dbReference type="Proteomes" id="UP000095287"/>
    </source>
</evidence>
<dbReference type="WBParaSite" id="L893_g6603.t1">
    <property type="protein sequence ID" value="L893_g6603.t1"/>
    <property type="gene ID" value="L893_g6603"/>
</dbReference>
<comment type="similarity">
    <text evidence="3">Belongs to the PDCD10 family.</text>
</comment>
<evidence type="ECO:0000313" key="9">
    <source>
        <dbReference type="WBParaSite" id="L893_g6603.t1"/>
    </source>
</evidence>
<keyword evidence="6" id="KW-0472">Membrane</keyword>
<dbReference type="InterPro" id="IPR009652">
    <property type="entry name" value="PDCD10"/>
</dbReference>
<keyword evidence="5" id="KW-0963">Cytoplasm</keyword>
<evidence type="ECO:0000256" key="3">
    <source>
        <dbReference type="ARBA" id="ARBA00009181"/>
    </source>
</evidence>
<dbReference type="Pfam" id="PF20929">
    <property type="entry name" value="PDCD10_N"/>
    <property type="match status" value="1"/>
</dbReference>
<protein>
    <submittedName>
        <fullName evidence="9">DUF1394 domain-containing protein</fullName>
    </submittedName>
</protein>
<keyword evidence="8" id="KW-1185">Reference proteome</keyword>
<evidence type="ECO:0000256" key="4">
    <source>
        <dbReference type="ARBA" id="ARBA00022475"/>
    </source>
</evidence>
<comment type="subcellular location">
    <subcellularLocation>
        <location evidence="1">Cell membrane</location>
        <topology evidence="1">Peripheral membrane protein</topology>
    </subcellularLocation>
    <subcellularLocation>
        <location evidence="2">Cytoplasm</location>
    </subcellularLocation>
</comment>
<dbReference type="GO" id="GO:0005737">
    <property type="term" value="C:cytoplasm"/>
    <property type="evidence" value="ECO:0007669"/>
    <property type="project" value="UniProtKB-SubCell"/>
</dbReference>
<dbReference type="InterPro" id="IPR048288">
    <property type="entry name" value="PDCD10_N"/>
</dbReference>
<dbReference type="GO" id="GO:1903358">
    <property type="term" value="P:regulation of Golgi organization"/>
    <property type="evidence" value="ECO:0007669"/>
    <property type="project" value="TreeGrafter"/>
</dbReference>
<dbReference type="PANTHER" id="PTHR13250">
    <property type="entry name" value="TF-1 CELL APOPTOSIS RELATED PROTEIN-15"/>
    <property type="match status" value="1"/>
</dbReference>
<proteinExistence type="inferred from homology"/>
<keyword evidence="4" id="KW-1003">Cell membrane</keyword>
<dbReference type="GO" id="GO:0005886">
    <property type="term" value="C:plasma membrane"/>
    <property type="evidence" value="ECO:0007669"/>
    <property type="project" value="UniProtKB-SubCell"/>
</dbReference>
<evidence type="ECO:0000256" key="6">
    <source>
        <dbReference type="ARBA" id="ARBA00023136"/>
    </source>
</evidence>
<accession>A0A1I8AK31</accession>
<evidence type="ECO:0000256" key="2">
    <source>
        <dbReference type="ARBA" id="ARBA00004496"/>
    </source>
</evidence>
<dbReference type="GO" id="GO:0019901">
    <property type="term" value="F:protein kinase binding"/>
    <property type="evidence" value="ECO:0007669"/>
    <property type="project" value="TreeGrafter"/>
</dbReference>
<dbReference type="Proteomes" id="UP000095287">
    <property type="component" value="Unplaced"/>
</dbReference>
<dbReference type="PANTHER" id="PTHR13250:SF1">
    <property type="entry name" value="PROGRAMMED CELL DEATH PROTEIN 10"/>
    <property type="match status" value="1"/>
</dbReference>
<reference evidence="9" key="1">
    <citation type="submission" date="2016-11" db="UniProtKB">
        <authorList>
            <consortium name="WormBaseParasite"/>
        </authorList>
    </citation>
    <scope>IDENTIFICATION</scope>
</reference>
<dbReference type="Gene3D" id="1.20.120.1950">
    <property type="match status" value="1"/>
</dbReference>
<dbReference type="InterPro" id="IPR053750">
    <property type="entry name" value="PDCD10_Homolog"/>
</dbReference>
<feature type="domain" description="Programmed cell death protein 10 dimerisation" evidence="7">
    <location>
        <begin position="12"/>
        <end position="74"/>
    </location>
</feature>
<dbReference type="Pfam" id="PF06840">
    <property type="entry name" value="PDC10_C"/>
    <property type="match status" value="1"/>
</dbReference>
<evidence type="ECO:0000256" key="1">
    <source>
        <dbReference type="ARBA" id="ARBA00004202"/>
    </source>
</evidence>
<evidence type="ECO:0000256" key="5">
    <source>
        <dbReference type="ARBA" id="ARBA00022490"/>
    </source>
</evidence>
<dbReference type="AlphaFoldDB" id="A0A1I8AK31"/>